<dbReference type="OrthoDB" id="4081277at2"/>
<dbReference type="AlphaFoldDB" id="A0A540VZ62"/>
<dbReference type="EMBL" id="VIGB01000003">
    <property type="protein sequence ID" value="TQF02021.1"/>
    <property type="molecule type" value="Genomic_DNA"/>
</dbReference>
<gene>
    <name evidence="2" type="ORF">E6W39_06690</name>
</gene>
<accession>A0A540VZ62</accession>
<protein>
    <submittedName>
        <fullName evidence="2">Uncharacterized protein</fullName>
    </submittedName>
</protein>
<organism evidence="2 3">
    <name type="scientific">Kitasatospora acidiphila</name>
    <dbReference type="NCBI Taxonomy" id="2567942"/>
    <lineage>
        <taxon>Bacteria</taxon>
        <taxon>Bacillati</taxon>
        <taxon>Actinomycetota</taxon>
        <taxon>Actinomycetes</taxon>
        <taxon>Kitasatosporales</taxon>
        <taxon>Streptomycetaceae</taxon>
        <taxon>Kitasatospora</taxon>
    </lineage>
</organism>
<reference evidence="2 3" key="1">
    <citation type="submission" date="2019-06" db="EMBL/GenBank/DDBJ databases">
        <title>Description of Kitasatospora acidophila sp. nov. isolated from pine grove soil, and reclassification of Streptomyces novaecaesareae to Kitasatospora novaeceasareae comb. nov.</title>
        <authorList>
            <person name="Kim M.J."/>
        </authorList>
    </citation>
    <scope>NUCLEOTIDE SEQUENCE [LARGE SCALE GENOMIC DNA]</scope>
    <source>
        <strain evidence="2 3">MMS16-CNU292</strain>
    </source>
</reference>
<evidence type="ECO:0000313" key="3">
    <source>
        <dbReference type="Proteomes" id="UP000319103"/>
    </source>
</evidence>
<keyword evidence="3" id="KW-1185">Reference proteome</keyword>
<sequence length="285" mass="30874">MNPHDPHKRPGAHRVYSWLGAEDPRALSANHPPDSPSYHLARTVATAARDVDLLHRDLTIRIQRVIEPPEPIAREDHPTMREVTSVIQSAGFQIELIATRLGAAHEQLTRAIYAYEQRAEAGPLPPEPVRRHGRDNTPVAGDQSADAGFAPLSTAARDDPKGFDRRALQEIKRGDLWLQEDPVSGEKFLTYGSGMGADPFPETVADLIADGLVIADTNPAPHQPGRLLSLTPQGEDALAALEASYAADRRRVLSALHRSPAPAPRIAPVPSAATAPLPTLPSRTR</sequence>
<feature type="region of interest" description="Disordered" evidence="1">
    <location>
        <begin position="122"/>
        <end position="161"/>
    </location>
</feature>
<dbReference type="RefSeq" id="WP_141632737.1">
    <property type="nucleotide sequence ID" value="NZ_VIGB01000003.1"/>
</dbReference>
<evidence type="ECO:0000313" key="2">
    <source>
        <dbReference type="EMBL" id="TQF02021.1"/>
    </source>
</evidence>
<feature type="compositionally biased region" description="Low complexity" evidence="1">
    <location>
        <begin position="268"/>
        <end position="285"/>
    </location>
</feature>
<dbReference type="Proteomes" id="UP000319103">
    <property type="component" value="Unassembled WGS sequence"/>
</dbReference>
<proteinExistence type="predicted"/>
<name>A0A540VZ62_9ACTN</name>
<evidence type="ECO:0000256" key="1">
    <source>
        <dbReference type="SAM" id="MobiDB-lite"/>
    </source>
</evidence>
<comment type="caution">
    <text evidence="2">The sequence shown here is derived from an EMBL/GenBank/DDBJ whole genome shotgun (WGS) entry which is preliminary data.</text>
</comment>
<feature type="region of interest" description="Disordered" evidence="1">
    <location>
        <begin position="261"/>
        <end position="285"/>
    </location>
</feature>